<sequence>MSVPATTDRTRTTNYQEIQTTLGTYESHQLCGNGPSPAICLFSFYPHSSVQELQQLFQQLQPLNLYQEARPLPPQGQQFSRHIQQEPDRSTTKPQGMLEVADKRQSDNVPTIMTAHRNLPRKEKTQRQRFLRQQRAACKINFISGHLRQHCDFVGIILDGPPHPAVGSNDRHKTGVIAGLPSAIYSLSGH</sequence>
<reference evidence="2 3" key="1">
    <citation type="journal article" date="2019" name="Mol. Biol. Evol.">
        <title>Blast fungal genomes show frequent chromosomal changes, gene gains and losses, and effector gene turnover.</title>
        <authorList>
            <person name="Gomez Luciano L.B."/>
            <person name="Jason Tsai I."/>
            <person name="Chuma I."/>
            <person name="Tosa Y."/>
            <person name="Chen Y.H."/>
            <person name="Li J.Y."/>
            <person name="Li M.Y."/>
            <person name="Jade Lu M.Y."/>
            <person name="Nakayashiki H."/>
            <person name="Li W.H."/>
        </authorList>
    </citation>
    <scope>NUCLEOTIDE SEQUENCE [LARGE SCALE GENOMIC DNA]</scope>
    <source>
        <strain evidence="2">MZ5-1-6</strain>
    </source>
</reference>
<feature type="region of interest" description="Disordered" evidence="1">
    <location>
        <begin position="70"/>
        <end position="94"/>
    </location>
</feature>
<organism evidence="2 3">
    <name type="scientific">Pyricularia oryzae</name>
    <name type="common">Rice blast fungus</name>
    <name type="synonym">Magnaporthe oryzae</name>
    <dbReference type="NCBI Taxonomy" id="318829"/>
    <lineage>
        <taxon>Eukaryota</taxon>
        <taxon>Fungi</taxon>
        <taxon>Dikarya</taxon>
        <taxon>Ascomycota</taxon>
        <taxon>Pezizomycotina</taxon>
        <taxon>Sordariomycetes</taxon>
        <taxon>Sordariomycetidae</taxon>
        <taxon>Magnaporthales</taxon>
        <taxon>Pyriculariaceae</taxon>
        <taxon>Pyricularia</taxon>
    </lineage>
</organism>
<dbReference type="Proteomes" id="UP000294847">
    <property type="component" value="Chromosome 2"/>
</dbReference>
<gene>
    <name evidence="2" type="ORF">PoMZ_00514</name>
</gene>
<evidence type="ECO:0000256" key="1">
    <source>
        <dbReference type="SAM" id="MobiDB-lite"/>
    </source>
</evidence>
<evidence type="ECO:0000313" key="2">
    <source>
        <dbReference type="EMBL" id="QBZ55613.1"/>
    </source>
</evidence>
<dbReference type="EMBL" id="CP034205">
    <property type="protein sequence ID" value="QBZ55613.1"/>
    <property type="molecule type" value="Genomic_DNA"/>
</dbReference>
<proteinExistence type="predicted"/>
<evidence type="ECO:0000313" key="3">
    <source>
        <dbReference type="Proteomes" id="UP000294847"/>
    </source>
</evidence>
<dbReference type="AlphaFoldDB" id="A0A4P7N0H5"/>
<protein>
    <submittedName>
        <fullName evidence="2">Uncharacterized protein</fullName>
    </submittedName>
</protein>
<name>A0A4P7N0H5_PYROR</name>
<accession>A0A4P7N0H5</accession>